<keyword evidence="1" id="KW-0732">Signal</keyword>
<dbReference type="RefSeq" id="WP_157564783.1">
    <property type="nucleotide sequence ID" value="NZ_WPIK01000004.1"/>
</dbReference>
<dbReference type="Proteomes" id="UP000462014">
    <property type="component" value="Unassembled WGS sequence"/>
</dbReference>
<evidence type="ECO:0000313" key="3">
    <source>
        <dbReference type="Proteomes" id="UP000462014"/>
    </source>
</evidence>
<comment type="caution">
    <text evidence="2">The sequence shown here is derived from an EMBL/GenBank/DDBJ whole genome shotgun (WGS) entry which is preliminary data.</text>
</comment>
<name>A0A7K1SUE7_9SPHI</name>
<keyword evidence="3" id="KW-1185">Reference proteome</keyword>
<gene>
    <name evidence="2" type="ORF">GO621_04980</name>
</gene>
<evidence type="ECO:0000256" key="1">
    <source>
        <dbReference type="SAM" id="SignalP"/>
    </source>
</evidence>
<reference evidence="2 3" key="1">
    <citation type="submission" date="2019-12" db="EMBL/GenBank/DDBJ databases">
        <title>Mucilaginibacter sp. HMF7410 genome sequencing and assembly.</title>
        <authorList>
            <person name="Kang H."/>
            <person name="Cha I."/>
            <person name="Kim H."/>
            <person name="Joh K."/>
        </authorList>
    </citation>
    <scope>NUCLEOTIDE SEQUENCE [LARGE SCALE GENOMIC DNA]</scope>
    <source>
        <strain evidence="2 3">HMF7410</strain>
    </source>
</reference>
<protein>
    <submittedName>
        <fullName evidence="2">DUF4294 domain-containing protein</fullName>
    </submittedName>
</protein>
<accession>A0A7K1SUE7</accession>
<dbReference type="Pfam" id="PF14127">
    <property type="entry name" value="DUF4294"/>
    <property type="match status" value="1"/>
</dbReference>
<organism evidence="2 3">
    <name type="scientific">Mucilaginibacter arboris</name>
    <dbReference type="NCBI Taxonomy" id="2682090"/>
    <lineage>
        <taxon>Bacteria</taxon>
        <taxon>Pseudomonadati</taxon>
        <taxon>Bacteroidota</taxon>
        <taxon>Sphingobacteriia</taxon>
        <taxon>Sphingobacteriales</taxon>
        <taxon>Sphingobacteriaceae</taxon>
        <taxon>Mucilaginibacter</taxon>
    </lineage>
</organism>
<feature type="chain" id="PRO_5029443987" evidence="1">
    <location>
        <begin position="20"/>
        <end position="206"/>
    </location>
</feature>
<sequence>MKYLWFFGLFSCLSCVIKAQSTAETAAFKIKPGKNDSIKVAVTQLDGEFIPWVLLPDANIRDFRVFKTPEDRAAYNRLRYNVLKVLPYAQFAGARYRQLERDLATTGDKRKQKEMVKACEKEIKDLFNKQIKNLTITQGEILIKLVQRETGNTSFELLKQLKGGFQAFMFQSAARVFGHDLKETYNPEEDRDIEAILVSAGYSVYY</sequence>
<dbReference type="EMBL" id="WPIK01000004">
    <property type="protein sequence ID" value="MVN20887.1"/>
    <property type="molecule type" value="Genomic_DNA"/>
</dbReference>
<dbReference type="InterPro" id="IPR025636">
    <property type="entry name" value="DUF4294"/>
</dbReference>
<evidence type="ECO:0000313" key="2">
    <source>
        <dbReference type="EMBL" id="MVN20887.1"/>
    </source>
</evidence>
<dbReference type="AlphaFoldDB" id="A0A7K1SUE7"/>
<feature type="signal peptide" evidence="1">
    <location>
        <begin position="1"/>
        <end position="19"/>
    </location>
</feature>
<proteinExistence type="predicted"/>